<evidence type="ECO:0000256" key="1">
    <source>
        <dbReference type="ARBA" id="ARBA00009865"/>
    </source>
</evidence>
<evidence type="ECO:0000259" key="7">
    <source>
        <dbReference type="PROSITE" id="PS51175"/>
    </source>
</evidence>
<feature type="domain" description="CBM6" evidence="7">
    <location>
        <begin position="347"/>
        <end position="466"/>
    </location>
</feature>
<keyword evidence="4 5" id="KW-0326">Glycosidase</keyword>
<dbReference type="SMART" id="SM00606">
    <property type="entry name" value="CBD_IV"/>
    <property type="match status" value="1"/>
</dbReference>
<dbReference type="InterPro" id="IPR023296">
    <property type="entry name" value="Glyco_hydro_beta-prop_sf"/>
</dbReference>
<dbReference type="RefSeq" id="WP_377599300.1">
    <property type="nucleotide sequence ID" value="NZ_JBHUME010000002.1"/>
</dbReference>
<comment type="similarity">
    <text evidence="1 5">Belongs to the glycosyl hydrolase 43 family.</text>
</comment>
<dbReference type="SUPFAM" id="SSF75005">
    <property type="entry name" value="Arabinanase/levansucrase/invertase"/>
    <property type="match status" value="1"/>
</dbReference>
<keyword evidence="2 6" id="KW-0732">Signal</keyword>
<dbReference type="Pfam" id="PF04616">
    <property type="entry name" value="Glyco_hydro_43"/>
    <property type="match status" value="1"/>
</dbReference>
<dbReference type="Gene3D" id="2.60.120.260">
    <property type="entry name" value="Galactose-binding domain-like"/>
    <property type="match status" value="1"/>
</dbReference>
<evidence type="ECO:0000256" key="2">
    <source>
        <dbReference type="ARBA" id="ARBA00022729"/>
    </source>
</evidence>
<evidence type="ECO:0000256" key="6">
    <source>
        <dbReference type="SAM" id="SignalP"/>
    </source>
</evidence>
<evidence type="ECO:0000313" key="8">
    <source>
        <dbReference type="EMBL" id="MFD2611036.1"/>
    </source>
</evidence>
<feature type="chain" id="PRO_5046362240" evidence="6">
    <location>
        <begin position="24"/>
        <end position="468"/>
    </location>
</feature>
<dbReference type="InterPro" id="IPR006710">
    <property type="entry name" value="Glyco_hydro_43"/>
</dbReference>
<evidence type="ECO:0000256" key="4">
    <source>
        <dbReference type="ARBA" id="ARBA00023295"/>
    </source>
</evidence>
<organism evidence="8 9">
    <name type="scientific">Paenibacillus gansuensis</name>
    <dbReference type="NCBI Taxonomy" id="306542"/>
    <lineage>
        <taxon>Bacteria</taxon>
        <taxon>Bacillati</taxon>
        <taxon>Bacillota</taxon>
        <taxon>Bacilli</taxon>
        <taxon>Bacillales</taxon>
        <taxon>Paenibacillaceae</taxon>
        <taxon>Paenibacillus</taxon>
    </lineage>
</organism>
<dbReference type="EMBL" id="JBHUME010000002">
    <property type="protein sequence ID" value="MFD2611036.1"/>
    <property type="molecule type" value="Genomic_DNA"/>
</dbReference>
<evidence type="ECO:0000313" key="9">
    <source>
        <dbReference type="Proteomes" id="UP001597541"/>
    </source>
</evidence>
<reference evidence="9" key="1">
    <citation type="journal article" date="2019" name="Int. J. Syst. Evol. Microbiol.">
        <title>The Global Catalogue of Microorganisms (GCM) 10K type strain sequencing project: providing services to taxonomists for standard genome sequencing and annotation.</title>
        <authorList>
            <consortium name="The Broad Institute Genomics Platform"/>
            <consortium name="The Broad Institute Genome Sequencing Center for Infectious Disease"/>
            <person name="Wu L."/>
            <person name="Ma J."/>
        </authorList>
    </citation>
    <scope>NUCLEOTIDE SEQUENCE [LARGE SCALE GENOMIC DNA]</scope>
    <source>
        <strain evidence="9">KCTC 3950</strain>
    </source>
</reference>
<evidence type="ECO:0000256" key="3">
    <source>
        <dbReference type="ARBA" id="ARBA00022801"/>
    </source>
</evidence>
<comment type="caution">
    <text evidence="8">The sequence shown here is derived from an EMBL/GenBank/DDBJ whole genome shotgun (WGS) entry which is preliminary data.</text>
</comment>
<keyword evidence="3 5" id="KW-0378">Hydrolase</keyword>
<keyword evidence="9" id="KW-1185">Reference proteome</keyword>
<dbReference type="Gene3D" id="2.115.10.20">
    <property type="entry name" value="Glycosyl hydrolase domain, family 43"/>
    <property type="match status" value="1"/>
</dbReference>
<dbReference type="Pfam" id="PF16990">
    <property type="entry name" value="CBM_35"/>
    <property type="match status" value="1"/>
</dbReference>
<dbReference type="PROSITE" id="PS51175">
    <property type="entry name" value="CBM6"/>
    <property type="match status" value="1"/>
</dbReference>
<dbReference type="PANTHER" id="PTHR43817:SF1">
    <property type="entry name" value="HYDROLASE, FAMILY 43, PUTATIVE (AFU_ORTHOLOGUE AFUA_3G01660)-RELATED"/>
    <property type="match status" value="1"/>
</dbReference>
<dbReference type="InterPro" id="IPR008979">
    <property type="entry name" value="Galactose-bd-like_sf"/>
</dbReference>
<sequence>MRKKHPLQILLVFTMLFSMFSVSGIATGAATSNFYNIVKADGADPSVWKHTDGYYYSTVTTGGNVTLWRSKSISNLYTDPGKVIWTPASGTMYSSNIWAPEIQYINNAWYVYFAADNGNNNNHRMYALENTSSDPFSGTWNFKGKVADPNNDRWAIDGVVLQNGSSLYFIWSGWEGTVNDYQNIYIAPMSNPWTISGSRVKIASPVYSWETNTTPRVNEGPQAYIRNGKVNLLYSASGSWTNGYCLGLVTANASSNLLLASSWSKQSSPIFQSANGVYGPGHNALVQSPNGTENWNIYHAARWDGASWTRSVRAQKFTWNADNTPNLGSPVSPNSPIALAAGDSAHDRYEAEQAVVHNAQIQTLSNTSGGQGVGHIDFSDSYVEFTVNVPTAGKYRMTVRYDNGSNGWSSHQLSINGGAGTTLDYPDTKWGNWSNAHVAIQLNAGNNTIRFTKGSNYAQIDCIDIAPN</sequence>
<name>A0ABW5P6W8_9BACL</name>
<feature type="signal peptide" evidence="6">
    <location>
        <begin position="1"/>
        <end position="23"/>
    </location>
</feature>
<dbReference type="SUPFAM" id="SSF49785">
    <property type="entry name" value="Galactose-binding domain-like"/>
    <property type="match status" value="1"/>
</dbReference>
<protein>
    <submittedName>
        <fullName evidence="8">Family 43 glycosylhydrolase</fullName>
    </submittedName>
</protein>
<dbReference type="CDD" id="cd18820">
    <property type="entry name" value="GH43_LbAraf43-like"/>
    <property type="match status" value="1"/>
</dbReference>
<evidence type="ECO:0000256" key="5">
    <source>
        <dbReference type="RuleBase" id="RU361187"/>
    </source>
</evidence>
<dbReference type="InterPro" id="IPR005084">
    <property type="entry name" value="CBM6"/>
</dbReference>
<gene>
    <name evidence="8" type="ORF">ACFSUF_01205</name>
</gene>
<proteinExistence type="inferred from homology"/>
<accession>A0ABW5P6W8</accession>
<dbReference type="PANTHER" id="PTHR43817">
    <property type="entry name" value="GLYCOSYL HYDROLASE"/>
    <property type="match status" value="1"/>
</dbReference>
<dbReference type="InterPro" id="IPR006584">
    <property type="entry name" value="Cellulose-bd_IV"/>
</dbReference>
<dbReference type="Proteomes" id="UP001597541">
    <property type="component" value="Unassembled WGS sequence"/>
</dbReference>